<name>A0A7J5YL63_DISMA</name>
<keyword evidence="2" id="KW-1185">Reference proteome</keyword>
<dbReference type="EMBL" id="JAAKFY010000011">
    <property type="protein sequence ID" value="KAF3850236.1"/>
    <property type="molecule type" value="Genomic_DNA"/>
</dbReference>
<comment type="caution">
    <text evidence="1">The sequence shown here is derived from an EMBL/GenBank/DDBJ whole genome shotgun (WGS) entry which is preliminary data.</text>
</comment>
<gene>
    <name evidence="1" type="ORF">F7725_019955</name>
</gene>
<evidence type="ECO:0000313" key="2">
    <source>
        <dbReference type="Proteomes" id="UP000518266"/>
    </source>
</evidence>
<accession>A0A7J5YL63</accession>
<organism evidence="1 2">
    <name type="scientific">Dissostichus mawsoni</name>
    <name type="common">Antarctic cod</name>
    <dbReference type="NCBI Taxonomy" id="36200"/>
    <lineage>
        <taxon>Eukaryota</taxon>
        <taxon>Metazoa</taxon>
        <taxon>Chordata</taxon>
        <taxon>Craniata</taxon>
        <taxon>Vertebrata</taxon>
        <taxon>Euteleostomi</taxon>
        <taxon>Actinopterygii</taxon>
        <taxon>Neopterygii</taxon>
        <taxon>Teleostei</taxon>
        <taxon>Neoteleostei</taxon>
        <taxon>Acanthomorphata</taxon>
        <taxon>Eupercaria</taxon>
        <taxon>Perciformes</taxon>
        <taxon>Notothenioidei</taxon>
        <taxon>Nototheniidae</taxon>
        <taxon>Dissostichus</taxon>
    </lineage>
</organism>
<evidence type="ECO:0000313" key="1">
    <source>
        <dbReference type="EMBL" id="KAF3850236.1"/>
    </source>
</evidence>
<dbReference type="Proteomes" id="UP000518266">
    <property type="component" value="Unassembled WGS sequence"/>
</dbReference>
<sequence>MEMKAEAWWCRLVPHFLAAASDAGGDGDAVVVILPQRDIERQSDGGGGRCEIRPPRSAGWMLRLKLQES</sequence>
<dbReference type="AlphaFoldDB" id="A0A7J5YL63"/>
<proteinExistence type="predicted"/>
<reference evidence="1 2" key="1">
    <citation type="submission" date="2020-03" db="EMBL/GenBank/DDBJ databases">
        <title>Dissostichus mawsoni Genome sequencing and assembly.</title>
        <authorList>
            <person name="Park H."/>
        </authorList>
    </citation>
    <scope>NUCLEOTIDE SEQUENCE [LARGE SCALE GENOMIC DNA]</scope>
    <source>
        <strain evidence="1">DM0001</strain>
        <tissue evidence="1">Muscle</tissue>
    </source>
</reference>
<protein>
    <submittedName>
        <fullName evidence="1">Uncharacterized protein</fullName>
    </submittedName>
</protein>